<reference evidence="2 3" key="1">
    <citation type="journal article" date="2018" name="Front. Plant Sci.">
        <title>Red Clover (Trifolium pratense) and Zigzag Clover (T. medium) - A Picture of Genomic Similarities and Differences.</title>
        <authorList>
            <person name="Dluhosova J."/>
            <person name="Istvanek J."/>
            <person name="Nedelnik J."/>
            <person name="Repkova J."/>
        </authorList>
    </citation>
    <scope>NUCLEOTIDE SEQUENCE [LARGE SCALE GENOMIC DNA]</scope>
    <source>
        <strain evidence="3">cv. 10/8</strain>
        <tissue evidence="2">Leaf</tissue>
    </source>
</reference>
<dbReference type="AlphaFoldDB" id="A0A392R265"/>
<name>A0A392R265_9FABA</name>
<evidence type="ECO:0000313" key="2">
    <source>
        <dbReference type="EMBL" id="MCI29930.1"/>
    </source>
</evidence>
<comment type="caution">
    <text evidence="2">The sequence shown here is derived from an EMBL/GenBank/DDBJ whole genome shotgun (WGS) entry which is preliminary data.</text>
</comment>
<sequence length="85" mass="9295">MKDLFVLNVDGETGSTETSNIFSQISEDVNITGTHQDNQDKNEYSQTAELGSEDAAVDNDDKSHTRSSRGKGKEKVDKSNEVDGE</sequence>
<feature type="region of interest" description="Disordered" evidence="1">
    <location>
        <begin position="1"/>
        <end position="21"/>
    </location>
</feature>
<proteinExistence type="predicted"/>
<feature type="compositionally biased region" description="Basic and acidic residues" evidence="1">
    <location>
        <begin position="71"/>
        <end position="85"/>
    </location>
</feature>
<dbReference type="Proteomes" id="UP000265520">
    <property type="component" value="Unassembled WGS sequence"/>
</dbReference>
<evidence type="ECO:0000313" key="3">
    <source>
        <dbReference type="Proteomes" id="UP000265520"/>
    </source>
</evidence>
<feature type="region of interest" description="Disordered" evidence="1">
    <location>
        <begin position="33"/>
        <end position="85"/>
    </location>
</feature>
<feature type="non-terminal residue" evidence="2">
    <location>
        <position position="85"/>
    </location>
</feature>
<organism evidence="2 3">
    <name type="scientific">Trifolium medium</name>
    <dbReference type="NCBI Taxonomy" id="97028"/>
    <lineage>
        <taxon>Eukaryota</taxon>
        <taxon>Viridiplantae</taxon>
        <taxon>Streptophyta</taxon>
        <taxon>Embryophyta</taxon>
        <taxon>Tracheophyta</taxon>
        <taxon>Spermatophyta</taxon>
        <taxon>Magnoliopsida</taxon>
        <taxon>eudicotyledons</taxon>
        <taxon>Gunneridae</taxon>
        <taxon>Pentapetalae</taxon>
        <taxon>rosids</taxon>
        <taxon>fabids</taxon>
        <taxon>Fabales</taxon>
        <taxon>Fabaceae</taxon>
        <taxon>Papilionoideae</taxon>
        <taxon>50 kb inversion clade</taxon>
        <taxon>NPAAA clade</taxon>
        <taxon>Hologalegina</taxon>
        <taxon>IRL clade</taxon>
        <taxon>Trifolieae</taxon>
        <taxon>Trifolium</taxon>
    </lineage>
</organism>
<accession>A0A392R265</accession>
<protein>
    <submittedName>
        <fullName evidence="2">DNA repair protein rhp26</fullName>
    </submittedName>
</protein>
<dbReference type="EMBL" id="LXQA010175855">
    <property type="protein sequence ID" value="MCI29930.1"/>
    <property type="molecule type" value="Genomic_DNA"/>
</dbReference>
<evidence type="ECO:0000256" key="1">
    <source>
        <dbReference type="SAM" id="MobiDB-lite"/>
    </source>
</evidence>
<keyword evidence="3" id="KW-1185">Reference proteome</keyword>